<dbReference type="SMART" id="SM00304">
    <property type="entry name" value="HAMP"/>
    <property type="match status" value="1"/>
</dbReference>
<keyword evidence="5" id="KW-0472">Membrane</keyword>
<dbReference type="InterPro" id="IPR010559">
    <property type="entry name" value="Sig_transdc_His_kin_internal"/>
</dbReference>
<feature type="transmembrane region" description="Helical" evidence="5">
    <location>
        <begin position="288"/>
        <end position="312"/>
    </location>
</feature>
<dbReference type="Gene3D" id="3.30.565.10">
    <property type="entry name" value="Histidine kinase-like ATPase, C-terminal domain"/>
    <property type="match status" value="1"/>
</dbReference>
<accession>A0A923MJ47</accession>
<dbReference type="InterPro" id="IPR003660">
    <property type="entry name" value="HAMP_dom"/>
</dbReference>
<comment type="caution">
    <text evidence="7">The sequence shown here is derived from an EMBL/GenBank/DDBJ whole genome shotgun (WGS) entry which is preliminary data.</text>
</comment>
<evidence type="ECO:0000256" key="1">
    <source>
        <dbReference type="ARBA" id="ARBA00004370"/>
    </source>
</evidence>
<dbReference type="CDD" id="cd06225">
    <property type="entry name" value="HAMP"/>
    <property type="match status" value="1"/>
</dbReference>
<dbReference type="PANTHER" id="PTHR34220:SF7">
    <property type="entry name" value="SENSOR HISTIDINE KINASE YPDA"/>
    <property type="match status" value="1"/>
</dbReference>
<proteinExistence type="predicted"/>
<dbReference type="PANTHER" id="PTHR34220">
    <property type="entry name" value="SENSOR HISTIDINE KINASE YPDA"/>
    <property type="match status" value="1"/>
</dbReference>
<dbReference type="Pfam" id="PF06580">
    <property type="entry name" value="His_kinase"/>
    <property type="match status" value="1"/>
</dbReference>
<evidence type="ECO:0000256" key="2">
    <source>
        <dbReference type="ARBA" id="ARBA00022553"/>
    </source>
</evidence>
<dbReference type="InterPro" id="IPR050640">
    <property type="entry name" value="Bact_2-comp_sensor_kinase"/>
</dbReference>
<feature type="transmembrane region" description="Helical" evidence="5">
    <location>
        <begin position="7"/>
        <end position="31"/>
    </location>
</feature>
<dbReference type="RefSeq" id="WP_187014876.1">
    <property type="nucleotide sequence ID" value="NZ_JACOQI010000008.1"/>
</dbReference>
<dbReference type="PROSITE" id="PS50885">
    <property type="entry name" value="HAMP"/>
    <property type="match status" value="1"/>
</dbReference>
<dbReference type="SUPFAM" id="SSF55874">
    <property type="entry name" value="ATPase domain of HSP90 chaperone/DNA topoisomerase II/histidine kinase"/>
    <property type="match status" value="1"/>
</dbReference>
<dbReference type="InterPro" id="IPR003594">
    <property type="entry name" value="HATPase_dom"/>
</dbReference>
<keyword evidence="8" id="KW-1185">Reference proteome</keyword>
<name>A0A923MJ47_9FIRM</name>
<dbReference type="Pfam" id="PF02518">
    <property type="entry name" value="HATPase_c"/>
    <property type="match status" value="1"/>
</dbReference>
<evidence type="ECO:0000313" key="7">
    <source>
        <dbReference type="EMBL" id="MBC5770636.1"/>
    </source>
</evidence>
<evidence type="ECO:0000256" key="4">
    <source>
        <dbReference type="ARBA" id="ARBA00022777"/>
    </source>
</evidence>
<evidence type="ECO:0000256" key="5">
    <source>
        <dbReference type="SAM" id="Phobius"/>
    </source>
</evidence>
<sequence length="580" mass="65118">MKRQKSLLLRLLTIVTITILAPSILTFLVFFRTVPERMETQAQANVGFYIDQTNSSVKNSMELAREVAFSALGDPMLQKNMQRTEFYLSSMGRGALEQMVGSVTAYQSAWSRNVLSSIYLFRDDGQYTFYSAKGGYAQEQRRMENICNQSLELSSAKTLFQIPGAPENMVYFLLDYKNIDTMAHLGKLVMELDVSSMVNADGLMELYPGTCLILSNTDGEPLYTLGDEPETADRVIADSNMESFSRLGTGHSRDRYYHVSRQIQGCQMQMDVFVPAAAIYNQVWSTNLIFFVSCILILLLTTAAASLGYYLVMRPLRDMETALRRMAASDYTARMPCSNCRELAVLEEAFNAMADHLDAAFEETYQKGIALRESESRLLAAQINPHFVFNVLETIHMRCVEAGLKDLSRMVTDLAQLLRGNMGAGGGSQKITFAQELDYVRYYMDLQQSRFGAANLHFSVDYEDEDILHCLVPRLTIQPLVENAVVHGLEPRRGLGSVMVRLWEEDSSVCVRVEDDGVGFDPAEVDLEKAQEAGRHNHIALPNILRRLNLLYGDQASLTIRSHPGSGTQIMLALPIDKEM</sequence>
<keyword evidence="3" id="KW-0808">Transferase</keyword>
<keyword evidence="5" id="KW-1133">Transmembrane helix</keyword>
<protein>
    <submittedName>
        <fullName evidence="7">Sensor histidine kinase</fullName>
    </submittedName>
</protein>
<dbReference type="Gene3D" id="6.10.340.10">
    <property type="match status" value="1"/>
</dbReference>
<dbReference type="SUPFAM" id="SSF158472">
    <property type="entry name" value="HAMP domain-like"/>
    <property type="match status" value="1"/>
</dbReference>
<keyword evidence="5" id="KW-0812">Transmembrane</keyword>
<gene>
    <name evidence="7" type="ORF">H8Z83_09925</name>
</gene>
<dbReference type="InterPro" id="IPR036890">
    <property type="entry name" value="HATPase_C_sf"/>
</dbReference>
<keyword evidence="4 7" id="KW-0418">Kinase</keyword>
<dbReference type="GO" id="GO:0000155">
    <property type="term" value="F:phosphorelay sensor kinase activity"/>
    <property type="evidence" value="ECO:0007669"/>
    <property type="project" value="InterPro"/>
</dbReference>
<dbReference type="AlphaFoldDB" id="A0A923MJ47"/>
<comment type="subcellular location">
    <subcellularLocation>
        <location evidence="1">Membrane</location>
    </subcellularLocation>
</comment>
<dbReference type="Pfam" id="PF00672">
    <property type="entry name" value="HAMP"/>
    <property type="match status" value="1"/>
</dbReference>
<reference evidence="7" key="1">
    <citation type="submission" date="2020-08" db="EMBL/GenBank/DDBJ databases">
        <title>Genome public.</title>
        <authorList>
            <person name="Liu C."/>
            <person name="Sun Q."/>
        </authorList>
    </citation>
    <scope>NUCLEOTIDE SEQUENCE</scope>
    <source>
        <strain evidence="7">BX15</strain>
    </source>
</reference>
<evidence type="ECO:0000313" key="8">
    <source>
        <dbReference type="Proteomes" id="UP000620327"/>
    </source>
</evidence>
<dbReference type="Proteomes" id="UP000620327">
    <property type="component" value="Unassembled WGS sequence"/>
</dbReference>
<evidence type="ECO:0000256" key="3">
    <source>
        <dbReference type="ARBA" id="ARBA00022679"/>
    </source>
</evidence>
<feature type="domain" description="HAMP" evidence="6">
    <location>
        <begin position="310"/>
        <end position="362"/>
    </location>
</feature>
<dbReference type="GO" id="GO:0016020">
    <property type="term" value="C:membrane"/>
    <property type="evidence" value="ECO:0007669"/>
    <property type="project" value="UniProtKB-SubCell"/>
</dbReference>
<keyword evidence="2" id="KW-0597">Phosphoprotein</keyword>
<dbReference type="EMBL" id="JACOQI010000008">
    <property type="protein sequence ID" value="MBC5770636.1"/>
    <property type="molecule type" value="Genomic_DNA"/>
</dbReference>
<organism evidence="7 8">
    <name type="scientific">Dysosmobacter segnis</name>
    <dbReference type="NCBI Taxonomy" id="2763042"/>
    <lineage>
        <taxon>Bacteria</taxon>
        <taxon>Bacillati</taxon>
        <taxon>Bacillota</taxon>
        <taxon>Clostridia</taxon>
        <taxon>Eubacteriales</taxon>
        <taxon>Oscillospiraceae</taxon>
        <taxon>Dysosmobacter</taxon>
    </lineage>
</organism>
<evidence type="ECO:0000259" key="6">
    <source>
        <dbReference type="PROSITE" id="PS50885"/>
    </source>
</evidence>